<evidence type="ECO:0000313" key="2">
    <source>
        <dbReference type="EMBL" id="EGC31035.1"/>
    </source>
</evidence>
<dbReference type="OrthoDB" id="5959761at2759"/>
<dbReference type="eggNOG" id="KOG2721">
    <property type="taxonomic scope" value="Eukaryota"/>
</dbReference>
<dbReference type="GO" id="GO:0000287">
    <property type="term" value="F:magnesium ion binding"/>
    <property type="evidence" value="ECO:0007669"/>
    <property type="project" value="InterPro"/>
</dbReference>
<dbReference type="GO" id="GO:0008033">
    <property type="term" value="P:tRNA processing"/>
    <property type="evidence" value="ECO:0000318"/>
    <property type="project" value="GO_Central"/>
</dbReference>
<protein>
    <recommendedName>
        <fullName evidence="1">tRNAHis guanylyltransferase catalytic domain-containing protein</fullName>
    </recommendedName>
</protein>
<dbReference type="AlphaFoldDB" id="F0ZYF3"/>
<dbReference type="OMA" id="RNHINAY"/>
<dbReference type="FunCoup" id="F0ZYF3">
    <property type="interactions" value="3"/>
</dbReference>
<dbReference type="GeneID" id="10508170"/>
<evidence type="ECO:0000259" key="1">
    <source>
        <dbReference type="Pfam" id="PF04446"/>
    </source>
</evidence>
<reference evidence="3" key="1">
    <citation type="journal article" date="2011" name="Genome Biol.">
        <title>Comparative genomics of the social amoebae Dictyostelium discoideum and Dictyostelium purpureum.</title>
        <authorList>
            <consortium name="US DOE Joint Genome Institute (JGI-PGF)"/>
            <person name="Sucgang R."/>
            <person name="Kuo A."/>
            <person name="Tian X."/>
            <person name="Salerno W."/>
            <person name="Parikh A."/>
            <person name="Feasley C.L."/>
            <person name="Dalin E."/>
            <person name="Tu H."/>
            <person name="Huang E."/>
            <person name="Barry K."/>
            <person name="Lindquist E."/>
            <person name="Shapiro H."/>
            <person name="Bruce D."/>
            <person name="Schmutz J."/>
            <person name="Salamov A."/>
            <person name="Fey P."/>
            <person name="Gaudet P."/>
            <person name="Anjard C."/>
            <person name="Babu M.M."/>
            <person name="Basu S."/>
            <person name="Bushmanova Y."/>
            <person name="van der Wel H."/>
            <person name="Katoh-Kurasawa M."/>
            <person name="Dinh C."/>
            <person name="Coutinho P.M."/>
            <person name="Saito T."/>
            <person name="Elias M."/>
            <person name="Schaap P."/>
            <person name="Kay R.R."/>
            <person name="Henrissat B."/>
            <person name="Eichinger L."/>
            <person name="Rivero F."/>
            <person name="Putnam N.H."/>
            <person name="West C.M."/>
            <person name="Loomis W.F."/>
            <person name="Chisholm R.L."/>
            <person name="Shaulsky G."/>
            <person name="Strassmann J.E."/>
            <person name="Queller D.C."/>
            <person name="Kuspa A."/>
            <person name="Grigoriev I.V."/>
        </authorList>
    </citation>
    <scope>NUCLEOTIDE SEQUENCE [LARGE SCALE GENOMIC DNA]</scope>
    <source>
        <strain evidence="3">QSDP1</strain>
    </source>
</reference>
<feature type="domain" description="tRNAHis guanylyltransferase catalytic" evidence="1">
    <location>
        <begin position="13"/>
        <end position="158"/>
    </location>
</feature>
<dbReference type="Pfam" id="PF04446">
    <property type="entry name" value="Thg1"/>
    <property type="match status" value="1"/>
</dbReference>
<dbReference type="GO" id="GO:0006400">
    <property type="term" value="P:tRNA modification"/>
    <property type="evidence" value="ECO:0007669"/>
    <property type="project" value="InterPro"/>
</dbReference>
<dbReference type="RefSeq" id="XP_003292446.1">
    <property type="nucleotide sequence ID" value="XM_003292398.1"/>
</dbReference>
<evidence type="ECO:0000313" key="3">
    <source>
        <dbReference type="Proteomes" id="UP000001064"/>
    </source>
</evidence>
<dbReference type="InParanoid" id="F0ZYF3"/>
<proteinExistence type="predicted"/>
<name>F0ZYF3_DICPU</name>
<dbReference type="Proteomes" id="UP000001064">
    <property type="component" value="Unassembled WGS sequence"/>
</dbReference>
<dbReference type="PANTHER" id="PTHR12729:SF1">
    <property type="entry name" value="TRNAHIS GUANYLYLTRANSFERASE CATALYTIC DOMAIN-CONTAINING PROTEIN"/>
    <property type="match status" value="1"/>
</dbReference>
<keyword evidence="3" id="KW-1185">Reference proteome</keyword>
<dbReference type="InterPro" id="IPR007537">
    <property type="entry name" value="tRNAHis_GuaTrfase_Thg1"/>
</dbReference>
<dbReference type="InterPro" id="IPR038469">
    <property type="entry name" value="tRNAHis_GuaTrfase_Thg1_sf"/>
</dbReference>
<dbReference type="VEuPathDB" id="AmoebaDB:DICPUDRAFT_83062"/>
<dbReference type="PANTHER" id="PTHR12729">
    <property type="entry name" value="TRNA(HIS) GUANYLYLTRANSFERASE-RELATED"/>
    <property type="match status" value="1"/>
</dbReference>
<sequence>MITNKNNKLLLGDRMKSYEKEFSYKIEKNQCFLIRLDGHGFSKFTKRFNKPWDLRIHNAMVKTSETLMTTFNPTCVYTFSDEITLCFPSVPEVEGELIPETIYSGKIQKLTTLAAGLASTVFYKSITNAEYDPEKDKDVIKLLEEATPYFDSRLFALPKNDEIVNNLYWRSVVDCRRNSIYGLGRKYFSDKQLFGLNTDIVKKKLLDEKGIDYNAEPGWYKYGVYFKKQKSNVTLISPYDKKEVTVLRTKLVNFSFNIGELDNNLNFITEKVLPEDYSLKFKEKTLETNEDNNIQV</sequence>
<dbReference type="Gene3D" id="3.30.70.3000">
    <property type="match status" value="1"/>
</dbReference>
<dbReference type="GO" id="GO:0008193">
    <property type="term" value="F:tRNA guanylyltransferase activity"/>
    <property type="evidence" value="ECO:0000318"/>
    <property type="project" value="GO_Central"/>
</dbReference>
<accession>F0ZYF3</accession>
<dbReference type="InterPro" id="IPR024956">
    <property type="entry name" value="tRNAHis_GuaTrfase_cat"/>
</dbReference>
<organism evidence="2 3">
    <name type="scientific">Dictyostelium purpureum</name>
    <name type="common">Slime mold</name>
    <dbReference type="NCBI Taxonomy" id="5786"/>
    <lineage>
        <taxon>Eukaryota</taxon>
        <taxon>Amoebozoa</taxon>
        <taxon>Evosea</taxon>
        <taxon>Eumycetozoa</taxon>
        <taxon>Dictyostelia</taxon>
        <taxon>Dictyosteliales</taxon>
        <taxon>Dictyosteliaceae</taxon>
        <taxon>Dictyostelium</taxon>
    </lineage>
</organism>
<dbReference type="KEGG" id="dpp:DICPUDRAFT_83062"/>
<dbReference type="EMBL" id="GL871282">
    <property type="protein sequence ID" value="EGC31035.1"/>
    <property type="molecule type" value="Genomic_DNA"/>
</dbReference>
<gene>
    <name evidence="2" type="ORF">DICPUDRAFT_83062</name>
</gene>